<feature type="chain" id="PRO_5045302306" description="Foldase protein PrsA" evidence="13">
    <location>
        <begin position="22"/>
        <end position="352"/>
    </location>
</feature>
<evidence type="ECO:0000256" key="12">
    <source>
        <dbReference type="SAM" id="MobiDB-lite"/>
    </source>
</evidence>
<sequence length="352" mass="39570">MKLKKPLALMMATLMAVSVLAGCGSDANSGKEAIKVNDSALKTGYLDGRIDQMLTVNQIKNDDAMADYYKAQIIEGLVSTELIRQEADRRGIEITDKDIEALREKSIKSYGSEDNFKAAMEKYNINDEQFDDMLREQLRYEKLTDQLKKDVKVDAQAYYNENQDQFNVDEQVKASHILVKDENKAKDLIKQLNEGGDFAKLAKENSEDKGNAEKGGELGYFTKDKMVAEFADAAFAMNPGDISAEPVKTQYGYHIIKVEDKKAPHLQSFDEVKEELTAQLEESEVKTKLQDLLTKLKQEAKIEYLDDNYNPEKLMQKAQEQMQKQQAAASQQAAEGSATESKEQAADTSKDK</sequence>
<evidence type="ECO:0000256" key="5">
    <source>
        <dbReference type="ARBA" id="ARBA00022729"/>
    </source>
</evidence>
<feature type="compositionally biased region" description="Low complexity" evidence="12">
    <location>
        <begin position="316"/>
        <end position="338"/>
    </location>
</feature>
<evidence type="ECO:0000256" key="10">
    <source>
        <dbReference type="ARBA" id="ARBA00023288"/>
    </source>
</evidence>
<comment type="catalytic activity">
    <reaction evidence="1 11">
        <text>[protein]-peptidylproline (omega=180) = [protein]-peptidylproline (omega=0)</text>
        <dbReference type="Rhea" id="RHEA:16237"/>
        <dbReference type="Rhea" id="RHEA-COMP:10747"/>
        <dbReference type="Rhea" id="RHEA-COMP:10748"/>
        <dbReference type="ChEBI" id="CHEBI:83833"/>
        <dbReference type="ChEBI" id="CHEBI:83834"/>
        <dbReference type="EC" id="5.2.1.8"/>
    </reaction>
</comment>
<feature type="domain" description="PpiC" evidence="14">
    <location>
        <begin position="169"/>
        <end position="260"/>
    </location>
</feature>
<dbReference type="InterPro" id="IPR027304">
    <property type="entry name" value="Trigger_fact/SurA_dom_sf"/>
</dbReference>
<dbReference type="InterPro" id="IPR000297">
    <property type="entry name" value="PPIase_PpiC"/>
</dbReference>
<dbReference type="EC" id="5.2.1.8" evidence="11"/>
<evidence type="ECO:0000256" key="13">
    <source>
        <dbReference type="SAM" id="SignalP"/>
    </source>
</evidence>
<keyword evidence="16" id="KW-1185">Reference proteome</keyword>
<evidence type="ECO:0000256" key="4">
    <source>
        <dbReference type="ARBA" id="ARBA00022475"/>
    </source>
</evidence>
<keyword evidence="9 11" id="KW-0413">Isomerase</keyword>
<dbReference type="EMBL" id="JBJUVG010000002">
    <property type="protein sequence ID" value="MFM9413251.1"/>
    <property type="molecule type" value="Genomic_DNA"/>
</dbReference>
<evidence type="ECO:0000256" key="11">
    <source>
        <dbReference type="HAMAP-Rule" id="MF_01145"/>
    </source>
</evidence>
<keyword evidence="7 11" id="KW-0472">Membrane</keyword>
<dbReference type="Gene3D" id="3.10.50.40">
    <property type="match status" value="1"/>
</dbReference>
<comment type="caution">
    <text evidence="15">The sequence shown here is derived from an EMBL/GenBank/DDBJ whole genome shotgun (WGS) entry which is preliminary data.</text>
</comment>
<keyword evidence="5 11" id="KW-0732">Signal</keyword>
<dbReference type="RefSeq" id="WP_408976865.1">
    <property type="nucleotide sequence ID" value="NZ_JBJUVG010000002.1"/>
</dbReference>
<evidence type="ECO:0000313" key="16">
    <source>
        <dbReference type="Proteomes" id="UP001631949"/>
    </source>
</evidence>
<dbReference type="Gene3D" id="1.10.4030.10">
    <property type="entry name" value="Porin chaperone SurA, peptide-binding domain"/>
    <property type="match status" value="1"/>
</dbReference>
<dbReference type="GO" id="GO:0003755">
    <property type="term" value="F:peptidyl-prolyl cis-trans isomerase activity"/>
    <property type="evidence" value="ECO:0007669"/>
    <property type="project" value="UniProtKB-EC"/>
</dbReference>
<name>A0ABW9GZ17_9FIRM</name>
<organism evidence="15 16">
    <name type="scientific">Peptococcus simiae</name>
    <dbReference type="NCBI Taxonomy" id="1643805"/>
    <lineage>
        <taxon>Bacteria</taxon>
        <taxon>Bacillati</taxon>
        <taxon>Bacillota</taxon>
        <taxon>Clostridia</taxon>
        <taxon>Eubacteriales</taxon>
        <taxon>Peptococcaceae</taxon>
        <taxon>Peptococcus</taxon>
    </lineage>
</organism>
<protein>
    <recommendedName>
        <fullName evidence="11">Foldase protein PrsA</fullName>
        <ecNumber evidence="11">5.2.1.8</ecNumber>
    </recommendedName>
</protein>
<dbReference type="SUPFAM" id="SSF109998">
    <property type="entry name" value="Triger factor/SurA peptide-binding domain-like"/>
    <property type="match status" value="1"/>
</dbReference>
<dbReference type="PANTHER" id="PTHR47245:SF1">
    <property type="entry name" value="FOLDASE PROTEIN PRSA"/>
    <property type="match status" value="1"/>
</dbReference>
<evidence type="ECO:0000256" key="9">
    <source>
        <dbReference type="ARBA" id="ARBA00023235"/>
    </source>
</evidence>
<dbReference type="Proteomes" id="UP001631949">
    <property type="component" value="Unassembled WGS sequence"/>
</dbReference>
<accession>A0ABW9GZ17</accession>
<dbReference type="HAMAP" id="MF_01145">
    <property type="entry name" value="Foldase_PrsA"/>
    <property type="match status" value="1"/>
</dbReference>
<dbReference type="InterPro" id="IPR050245">
    <property type="entry name" value="PrsA_foldase"/>
</dbReference>
<evidence type="ECO:0000256" key="6">
    <source>
        <dbReference type="ARBA" id="ARBA00023110"/>
    </source>
</evidence>
<dbReference type="InterPro" id="IPR023059">
    <property type="entry name" value="Foldase_PrsA"/>
</dbReference>
<keyword evidence="8 11" id="KW-0564">Palmitate</keyword>
<feature type="signal peptide" evidence="13">
    <location>
        <begin position="1"/>
        <end position="21"/>
    </location>
</feature>
<evidence type="ECO:0000256" key="2">
    <source>
        <dbReference type="ARBA" id="ARBA00004193"/>
    </source>
</evidence>
<dbReference type="PROSITE" id="PS50198">
    <property type="entry name" value="PPIC_PPIASE_2"/>
    <property type="match status" value="1"/>
</dbReference>
<dbReference type="PANTHER" id="PTHR47245">
    <property type="entry name" value="PEPTIDYLPROLYL ISOMERASE"/>
    <property type="match status" value="1"/>
</dbReference>
<evidence type="ECO:0000256" key="1">
    <source>
        <dbReference type="ARBA" id="ARBA00000971"/>
    </source>
</evidence>
<dbReference type="SUPFAM" id="SSF54534">
    <property type="entry name" value="FKBP-like"/>
    <property type="match status" value="1"/>
</dbReference>
<comment type="function">
    <text evidence="11">Plays a major role in protein secretion by helping the post-translocational extracellular folding of several secreted proteins.</text>
</comment>
<keyword evidence="6 11" id="KW-0697">Rotamase</keyword>
<comment type="similarity">
    <text evidence="3 11">Belongs to the PrsA family.</text>
</comment>
<keyword evidence="4 11" id="KW-1003">Cell membrane</keyword>
<proteinExistence type="inferred from homology"/>
<evidence type="ECO:0000259" key="14">
    <source>
        <dbReference type="PROSITE" id="PS50198"/>
    </source>
</evidence>
<evidence type="ECO:0000313" key="15">
    <source>
        <dbReference type="EMBL" id="MFM9413251.1"/>
    </source>
</evidence>
<feature type="compositionally biased region" description="Basic and acidic residues" evidence="12">
    <location>
        <begin position="340"/>
        <end position="352"/>
    </location>
</feature>
<gene>
    <name evidence="11" type="primary">prsA</name>
    <name evidence="15" type="ORF">ACKQTC_02565</name>
</gene>
<dbReference type="PROSITE" id="PS51257">
    <property type="entry name" value="PROKAR_LIPOPROTEIN"/>
    <property type="match status" value="1"/>
</dbReference>
<reference evidence="15 16" key="1">
    <citation type="journal article" date="2016" name="Int. J. Syst. Evol. Microbiol.">
        <title>Peptococcus simiae sp. nov., isolated from rhesus macaque faeces and emended description of the genus Peptococcus.</title>
        <authorList>
            <person name="Shkoporov A.N."/>
            <person name="Efimov B.A."/>
            <person name="Kondova I."/>
            <person name="Ouwerling B."/>
            <person name="Chaplin A.V."/>
            <person name="Shcherbakova V.A."/>
            <person name="Langermans J.A.M."/>
        </authorList>
    </citation>
    <scope>NUCLEOTIDE SEQUENCE [LARGE SCALE GENOMIC DNA]</scope>
    <source>
        <strain evidence="15 16">M108</strain>
    </source>
</reference>
<evidence type="ECO:0000256" key="7">
    <source>
        <dbReference type="ARBA" id="ARBA00023136"/>
    </source>
</evidence>
<feature type="region of interest" description="Disordered" evidence="12">
    <location>
        <begin position="313"/>
        <end position="352"/>
    </location>
</feature>
<keyword evidence="10 11" id="KW-0449">Lipoprotein</keyword>
<dbReference type="Pfam" id="PF13624">
    <property type="entry name" value="SurA_N_3"/>
    <property type="match status" value="1"/>
</dbReference>
<dbReference type="InterPro" id="IPR046357">
    <property type="entry name" value="PPIase_dom_sf"/>
</dbReference>
<evidence type="ECO:0000256" key="3">
    <source>
        <dbReference type="ARBA" id="ARBA00006071"/>
    </source>
</evidence>
<dbReference type="Pfam" id="PF13616">
    <property type="entry name" value="Rotamase_3"/>
    <property type="match status" value="1"/>
</dbReference>
<comment type="subcellular location">
    <subcellularLocation>
        <location evidence="2 11">Cell membrane</location>
        <topology evidence="2 11">Lipid-anchor</topology>
    </subcellularLocation>
</comment>
<evidence type="ECO:0000256" key="8">
    <source>
        <dbReference type="ARBA" id="ARBA00023139"/>
    </source>
</evidence>